<dbReference type="EMBL" id="SRLO01007486">
    <property type="protein sequence ID" value="TNN27960.1"/>
    <property type="molecule type" value="Genomic_DNA"/>
</dbReference>
<name>A0A4Z2EHC4_9TELE</name>
<sequence>MKPAGLSGSQEQQEEEPRTGDGSVPTGPGLAAVPGLQRAAWPFVVLRGPGLVWSGLVMFKGAPPPPVM</sequence>
<accession>A0A4Z2EHC4</accession>
<organism evidence="2 3">
    <name type="scientific">Liparis tanakae</name>
    <name type="common">Tanaka's snailfish</name>
    <dbReference type="NCBI Taxonomy" id="230148"/>
    <lineage>
        <taxon>Eukaryota</taxon>
        <taxon>Metazoa</taxon>
        <taxon>Chordata</taxon>
        <taxon>Craniata</taxon>
        <taxon>Vertebrata</taxon>
        <taxon>Euteleostomi</taxon>
        <taxon>Actinopterygii</taxon>
        <taxon>Neopterygii</taxon>
        <taxon>Teleostei</taxon>
        <taxon>Neoteleostei</taxon>
        <taxon>Acanthomorphata</taxon>
        <taxon>Eupercaria</taxon>
        <taxon>Perciformes</taxon>
        <taxon>Cottioidei</taxon>
        <taxon>Cottales</taxon>
        <taxon>Liparidae</taxon>
        <taxon>Liparis</taxon>
    </lineage>
</organism>
<feature type="region of interest" description="Disordered" evidence="1">
    <location>
        <begin position="1"/>
        <end position="32"/>
    </location>
</feature>
<proteinExistence type="predicted"/>
<evidence type="ECO:0000313" key="2">
    <source>
        <dbReference type="EMBL" id="TNN27960.1"/>
    </source>
</evidence>
<gene>
    <name evidence="2" type="ORF">EYF80_061891</name>
</gene>
<dbReference type="Proteomes" id="UP000314294">
    <property type="component" value="Unassembled WGS sequence"/>
</dbReference>
<evidence type="ECO:0000256" key="1">
    <source>
        <dbReference type="SAM" id="MobiDB-lite"/>
    </source>
</evidence>
<protein>
    <submittedName>
        <fullName evidence="2">Uncharacterized protein</fullName>
    </submittedName>
</protein>
<dbReference type="AlphaFoldDB" id="A0A4Z2EHC4"/>
<reference evidence="2 3" key="1">
    <citation type="submission" date="2019-03" db="EMBL/GenBank/DDBJ databases">
        <title>First draft genome of Liparis tanakae, snailfish: a comprehensive survey of snailfish specific genes.</title>
        <authorList>
            <person name="Kim W."/>
            <person name="Song I."/>
            <person name="Jeong J.-H."/>
            <person name="Kim D."/>
            <person name="Kim S."/>
            <person name="Ryu S."/>
            <person name="Song J.Y."/>
            <person name="Lee S.K."/>
        </authorList>
    </citation>
    <scope>NUCLEOTIDE SEQUENCE [LARGE SCALE GENOMIC DNA]</scope>
    <source>
        <tissue evidence="2">Muscle</tissue>
    </source>
</reference>
<comment type="caution">
    <text evidence="2">The sequence shown here is derived from an EMBL/GenBank/DDBJ whole genome shotgun (WGS) entry which is preliminary data.</text>
</comment>
<evidence type="ECO:0000313" key="3">
    <source>
        <dbReference type="Proteomes" id="UP000314294"/>
    </source>
</evidence>
<keyword evidence="3" id="KW-1185">Reference proteome</keyword>